<organism evidence="2 3">
    <name type="scientific">Nitrosomonas nitrosa</name>
    <dbReference type="NCBI Taxonomy" id="52442"/>
    <lineage>
        <taxon>Bacteria</taxon>
        <taxon>Pseudomonadati</taxon>
        <taxon>Pseudomonadota</taxon>
        <taxon>Betaproteobacteria</taxon>
        <taxon>Nitrosomonadales</taxon>
        <taxon>Nitrosomonadaceae</taxon>
        <taxon>Nitrosomonas</taxon>
    </lineage>
</organism>
<evidence type="ECO:0000313" key="2">
    <source>
        <dbReference type="EMBL" id="SFM49509.1"/>
    </source>
</evidence>
<dbReference type="AlphaFoldDB" id="A0A1I4RBB1"/>
<protein>
    <submittedName>
        <fullName evidence="2">Uncharacterized protein</fullName>
    </submittedName>
</protein>
<dbReference type="Proteomes" id="UP000199561">
    <property type="component" value="Unassembled WGS sequence"/>
</dbReference>
<dbReference type="STRING" id="52442.SAMN05421880_11844"/>
<accession>A0A1I4RBB1</accession>
<name>A0A1I4RBB1_9PROT</name>
<reference evidence="2 3" key="1">
    <citation type="submission" date="2016-10" db="EMBL/GenBank/DDBJ databases">
        <authorList>
            <person name="de Groot N.N."/>
        </authorList>
    </citation>
    <scope>NUCLEOTIDE SEQUENCE [LARGE SCALE GENOMIC DNA]</scope>
    <source>
        <strain evidence="2 3">Nm146</strain>
    </source>
</reference>
<gene>
    <name evidence="2" type="ORF">SAMN05421880_11844</name>
</gene>
<proteinExistence type="predicted"/>
<keyword evidence="3" id="KW-1185">Reference proteome</keyword>
<sequence length="67" mass="7801">MAHSLSELREHKATEKSREVRATPNSMKLRHISYDVLTPNPIKGFDNHQFAHLHQFSLMYDEVVVVL</sequence>
<dbReference type="EMBL" id="FOUF01000018">
    <property type="protein sequence ID" value="SFM49509.1"/>
    <property type="molecule type" value="Genomic_DNA"/>
</dbReference>
<evidence type="ECO:0000313" key="3">
    <source>
        <dbReference type="Proteomes" id="UP000199561"/>
    </source>
</evidence>
<feature type="region of interest" description="Disordered" evidence="1">
    <location>
        <begin position="1"/>
        <end position="24"/>
    </location>
</feature>
<feature type="compositionally biased region" description="Basic and acidic residues" evidence="1">
    <location>
        <begin position="1"/>
        <end position="21"/>
    </location>
</feature>
<evidence type="ECO:0000256" key="1">
    <source>
        <dbReference type="SAM" id="MobiDB-lite"/>
    </source>
</evidence>